<proteinExistence type="predicted"/>
<keyword evidence="2" id="KW-1185">Reference proteome</keyword>
<sequence length="685" mass="76437">MLSPWSTSSTTPSPFKNRSWSFSALDKCRQGAVTTILLVVMVLAVYSLIWYTGGSGGGGTSGGGPMLCQTTDCVRHADLFADRLNASIDPCEDFAAFVCSAWTYGTPHRRDDVTSMRQEIVLRFTENFAGTIATGLTWQLPLWFNVLVLTKFSGGQRAVVLEDNPKMRDWAAIHKGLDATNSTFEYCSGHYEALSPRDDTKRLQQDSLSECDEVNGYIFSRYDCKMNRIEKDVYRELLVNREGKPKTSAMFPLDTIKERTAGAFSPSEWLERLNNHASVTGQPRFTAWDRIVLRDTGLLAGIGRLWAIHSQAKVRKALSWLLAQILGPIVDAGLLRYRYGSLAAANVRRAYFCAAEVEDIYRFLVIALAIAVNFPASLRLNINSQLSMVQQTASALVGALPWLDNATKVNARNKLSRARTLLWPANDLLTDEALSIMYSGFRDDMHATGETFAHLWIHSRQALYDMETDQVYQDTAADMAPNMRLPLAKYDYVRNMVRISVQALSEPMFYAQGTDAMFHGGLGFVYARELVKSLDGEGMSYDADGNVGHDWASDVWRMTMGERMLCLAAHGSGTKRETTADDDYRLFPDTPALEVAYTALEQSLASEPRSTRVLEAYTEQQLFFITLCYLMCGGANPGPTDCNRALRHFPPFAQHFNCAPGSKMRASKQCSLLYTKHAGDEHTEK</sequence>
<dbReference type="EMBL" id="CM023473">
    <property type="protein sequence ID" value="KAH7953764.1"/>
    <property type="molecule type" value="Genomic_DNA"/>
</dbReference>
<dbReference type="Proteomes" id="UP000821865">
    <property type="component" value="Chromosome 4"/>
</dbReference>
<evidence type="ECO:0000313" key="2">
    <source>
        <dbReference type="Proteomes" id="UP000821865"/>
    </source>
</evidence>
<comment type="caution">
    <text evidence="1">The sequence shown here is derived from an EMBL/GenBank/DDBJ whole genome shotgun (WGS) entry which is preliminary data.</text>
</comment>
<name>A0ACB8CX93_DERSI</name>
<organism evidence="1 2">
    <name type="scientific">Dermacentor silvarum</name>
    <name type="common">Tick</name>
    <dbReference type="NCBI Taxonomy" id="543639"/>
    <lineage>
        <taxon>Eukaryota</taxon>
        <taxon>Metazoa</taxon>
        <taxon>Ecdysozoa</taxon>
        <taxon>Arthropoda</taxon>
        <taxon>Chelicerata</taxon>
        <taxon>Arachnida</taxon>
        <taxon>Acari</taxon>
        <taxon>Parasitiformes</taxon>
        <taxon>Ixodida</taxon>
        <taxon>Ixodoidea</taxon>
        <taxon>Ixodidae</taxon>
        <taxon>Rhipicephalinae</taxon>
        <taxon>Dermacentor</taxon>
    </lineage>
</organism>
<gene>
    <name evidence="1" type="ORF">HPB49_011975</name>
</gene>
<evidence type="ECO:0000313" key="1">
    <source>
        <dbReference type="EMBL" id="KAH7953764.1"/>
    </source>
</evidence>
<accession>A0ACB8CX93</accession>
<reference evidence="1" key="1">
    <citation type="submission" date="2020-05" db="EMBL/GenBank/DDBJ databases">
        <title>Large-scale comparative analyses of tick genomes elucidate their genetic diversity and vector capacities.</title>
        <authorList>
            <person name="Jia N."/>
            <person name="Wang J."/>
            <person name="Shi W."/>
            <person name="Du L."/>
            <person name="Sun Y."/>
            <person name="Zhan W."/>
            <person name="Jiang J."/>
            <person name="Wang Q."/>
            <person name="Zhang B."/>
            <person name="Ji P."/>
            <person name="Sakyi L.B."/>
            <person name="Cui X."/>
            <person name="Yuan T."/>
            <person name="Jiang B."/>
            <person name="Yang W."/>
            <person name="Lam T.T.-Y."/>
            <person name="Chang Q."/>
            <person name="Ding S."/>
            <person name="Wang X."/>
            <person name="Zhu J."/>
            <person name="Ruan X."/>
            <person name="Zhao L."/>
            <person name="Wei J."/>
            <person name="Que T."/>
            <person name="Du C."/>
            <person name="Cheng J."/>
            <person name="Dai P."/>
            <person name="Han X."/>
            <person name="Huang E."/>
            <person name="Gao Y."/>
            <person name="Liu J."/>
            <person name="Shao H."/>
            <person name="Ye R."/>
            <person name="Li L."/>
            <person name="Wei W."/>
            <person name="Wang X."/>
            <person name="Wang C."/>
            <person name="Yang T."/>
            <person name="Huo Q."/>
            <person name="Li W."/>
            <person name="Guo W."/>
            <person name="Chen H."/>
            <person name="Zhou L."/>
            <person name="Ni X."/>
            <person name="Tian J."/>
            <person name="Zhou Y."/>
            <person name="Sheng Y."/>
            <person name="Liu T."/>
            <person name="Pan Y."/>
            <person name="Xia L."/>
            <person name="Li J."/>
            <person name="Zhao F."/>
            <person name="Cao W."/>
        </authorList>
    </citation>
    <scope>NUCLEOTIDE SEQUENCE</scope>
    <source>
        <strain evidence="1">Dsil-2018</strain>
    </source>
</reference>
<protein>
    <submittedName>
        <fullName evidence="1">Uncharacterized protein</fullName>
    </submittedName>
</protein>